<dbReference type="Pfam" id="PF18758">
    <property type="entry name" value="KDZ"/>
    <property type="match status" value="1"/>
</dbReference>
<dbReference type="PANTHER" id="PTHR33096:SF1">
    <property type="entry name" value="CXC1-LIKE CYSTEINE CLUSTER ASSOCIATED WITH KDZ TRANSPOSASES DOMAIN-CONTAINING PROTEIN"/>
    <property type="match status" value="1"/>
</dbReference>
<feature type="domain" description="CxC2-like cysteine cluster KDZ transposase-associated" evidence="2">
    <location>
        <begin position="205"/>
        <end position="311"/>
    </location>
</feature>
<comment type="caution">
    <text evidence="3">The sequence shown here is derived from an EMBL/GenBank/DDBJ whole genome shotgun (WGS) entry which is preliminary data.</text>
</comment>
<dbReference type="Pfam" id="PF18803">
    <property type="entry name" value="CxC2"/>
    <property type="match status" value="1"/>
</dbReference>
<dbReference type="OrthoDB" id="3235114at2759"/>
<reference evidence="3" key="1">
    <citation type="submission" date="2022-07" db="EMBL/GenBank/DDBJ databases">
        <title>Genome Sequence of Agrocybe chaxingu.</title>
        <authorList>
            <person name="Buettner E."/>
        </authorList>
    </citation>
    <scope>NUCLEOTIDE SEQUENCE</scope>
    <source>
        <strain evidence="3">MP-N11</strain>
    </source>
</reference>
<accession>A0A9W8K685</accession>
<evidence type="ECO:0000259" key="2">
    <source>
        <dbReference type="Pfam" id="PF18803"/>
    </source>
</evidence>
<sequence length="598" mass="66593">MGRKRQFASITDDSILDPISKQPNIILHEHSEYASNHTPRHSQIPIPNPLINHVIPASPLTPSSSAFVELRPNNSAGSLAHIDIDQDLVELEDHELEVLGLLQYVRRNHEKKKVLLDEPSHSNQPLRAWTPYIDAYVAELLRLEGRNGAAHPTCSSPSCSTEVTQGFRCQDCFLGTLMCTECTKFSTDFVLGKRWNGMYFEKTSLKSLGLRIQLNHLDGACSNPSAAFNDDFIVIAANGVHEVSLDYCGCPQQVARTAQLLRARLFPSTVVDPKTAATFDVLEGFQLLSFTSKISAFEFYRALARMSDNTGVHPPKDRYTTFLRIVREWRHVRLLKRMGRGHAASGVQGTQKGECAILCPACPHPGINLPEDWHDQPESRQWLYSLFIGIDANFCLKRMNVSSDLQDPGLNHGYAYVVDNTEFQAYLAKYGKAIPDDKSTCNNHDAIKSASARGGHGTAASGSGTAECARHDMKCPNAVGDLQKGERYVNMDYFVLSSLENCKLLRIVVSYDIACQWSKNLSLRCSLYPPNILSTRKDLELVYLVPKFHLPAHVQHCQENYSFNFIPRVARTDGESPERGWAAANSVTNSTREMGPGS</sequence>
<evidence type="ECO:0000256" key="1">
    <source>
        <dbReference type="SAM" id="MobiDB-lite"/>
    </source>
</evidence>
<dbReference type="EMBL" id="JANKHO010000212">
    <property type="protein sequence ID" value="KAJ3513190.1"/>
    <property type="molecule type" value="Genomic_DNA"/>
</dbReference>
<evidence type="ECO:0000313" key="4">
    <source>
        <dbReference type="Proteomes" id="UP001148786"/>
    </source>
</evidence>
<dbReference type="InterPro" id="IPR040521">
    <property type="entry name" value="KDZ"/>
</dbReference>
<feature type="region of interest" description="Disordered" evidence="1">
    <location>
        <begin position="573"/>
        <end position="598"/>
    </location>
</feature>
<dbReference type="Proteomes" id="UP001148786">
    <property type="component" value="Unassembled WGS sequence"/>
</dbReference>
<organism evidence="3 4">
    <name type="scientific">Agrocybe chaxingu</name>
    <dbReference type="NCBI Taxonomy" id="84603"/>
    <lineage>
        <taxon>Eukaryota</taxon>
        <taxon>Fungi</taxon>
        <taxon>Dikarya</taxon>
        <taxon>Basidiomycota</taxon>
        <taxon>Agaricomycotina</taxon>
        <taxon>Agaricomycetes</taxon>
        <taxon>Agaricomycetidae</taxon>
        <taxon>Agaricales</taxon>
        <taxon>Agaricineae</taxon>
        <taxon>Strophariaceae</taxon>
        <taxon>Agrocybe</taxon>
    </lineage>
</organism>
<protein>
    <recommendedName>
        <fullName evidence="2">CxC2-like cysteine cluster KDZ transposase-associated domain-containing protein</fullName>
    </recommendedName>
</protein>
<gene>
    <name evidence="3" type="ORF">NLJ89_g3087</name>
</gene>
<dbReference type="PANTHER" id="PTHR33096">
    <property type="entry name" value="CXC2 DOMAIN-CONTAINING PROTEIN"/>
    <property type="match status" value="1"/>
</dbReference>
<name>A0A9W8K685_9AGAR</name>
<dbReference type="AlphaFoldDB" id="A0A9W8K685"/>
<keyword evidence="4" id="KW-1185">Reference proteome</keyword>
<proteinExistence type="predicted"/>
<evidence type="ECO:0000313" key="3">
    <source>
        <dbReference type="EMBL" id="KAJ3513190.1"/>
    </source>
</evidence>
<dbReference type="InterPro" id="IPR041457">
    <property type="entry name" value="CxC2_KDZ-assoc"/>
</dbReference>